<dbReference type="OrthoDB" id="4547498at2"/>
<gene>
    <name evidence="1" type="ORF">Acor_78650</name>
</gene>
<organism evidence="1 2">
    <name type="scientific">Acrocarpospora corrugata</name>
    <dbReference type="NCBI Taxonomy" id="35763"/>
    <lineage>
        <taxon>Bacteria</taxon>
        <taxon>Bacillati</taxon>
        <taxon>Actinomycetota</taxon>
        <taxon>Actinomycetes</taxon>
        <taxon>Streptosporangiales</taxon>
        <taxon>Streptosporangiaceae</taxon>
        <taxon>Acrocarpospora</taxon>
    </lineage>
</organism>
<dbReference type="RefSeq" id="WP_155341768.1">
    <property type="nucleotide sequence ID" value="NZ_BAAABN010000065.1"/>
</dbReference>
<dbReference type="EMBL" id="BLAD01000113">
    <property type="protein sequence ID" value="GES05796.1"/>
    <property type="molecule type" value="Genomic_DNA"/>
</dbReference>
<sequence length="130" mass="14823">MQTETDEHGRIFREAWIAGVRKHFPGEPKAGYVTPWQDTPGWERQAAAAVYGQVREFIAVSGGTTTKLTRAQKGRFVALCWIAQIYKHIDDPKPSYVADWDDLPEWQKETDADIFERIEEEDDGVEAAQV</sequence>
<dbReference type="Proteomes" id="UP000334990">
    <property type="component" value="Unassembled WGS sequence"/>
</dbReference>
<reference evidence="1 2" key="1">
    <citation type="submission" date="2019-10" db="EMBL/GenBank/DDBJ databases">
        <title>Whole genome shotgun sequence of Acrocarpospora corrugata NBRC 13972.</title>
        <authorList>
            <person name="Ichikawa N."/>
            <person name="Kimura A."/>
            <person name="Kitahashi Y."/>
            <person name="Komaki H."/>
            <person name="Oguchi A."/>
        </authorList>
    </citation>
    <scope>NUCLEOTIDE SEQUENCE [LARGE SCALE GENOMIC DNA]</scope>
    <source>
        <strain evidence="1 2">NBRC 13972</strain>
    </source>
</reference>
<accession>A0A5M3WAH2</accession>
<comment type="caution">
    <text evidence="1">The sequence shown here is derived from an EMBL/GenBank/DDBJ whole genome shotgun (WGS) entry which is preliminary data.</text>
</comment>
<keyword evidence="2" id="KW-1185">Reference proteome</keyword>
<name>A0A5M3WAH2_9ACTN</name>
<protein>
    <submittedName>
        <fullName evidence="1">Uncharacterized protein</fullName>
    </submittedName>
</protein>
<evidence type="ECO:0000313" key="2">
    <source>
        <dbReference type="Proteomes" id="UP000334990"/>
    </source>
</evidence>
<evidence type="ECO:0000313" key="1">
    <source>
        <dbReference type="EMBL" id="GES05796.1"/>
    </source>
</evidence>
<dbReference type="AlphaFoldDB" id="A0A5M3WAH2"/>
<proteinExistence type="predicted"/>